<name>A0A9W5QMX4_BACCE</name>
<dbReference type="EMBL" id="AHEF01000107">
    <property type="protein sequence ID" value="EOP78066.1"/>
    <property type="molecule type" value="Genomic_DNA"/>
</dbReference>
<evidence type="ECO:0008006" key="4">
    <source>
        <dbReference type="Google" id="ProtNLM"/>
    </source>
</evidence>
<organism evidence="2 3">
    <name type="scientific">Bacillus cereus HuB4-4</name>
    <dbReference type="NCBI Taxonomy" id="1053211"/>
    <lineage>
        <taxon>Bacteria</taxon>
        <taxon>Bacillati</taxon>
        <taxon>Bacillota</taxon>
        <taxon>Bacilli</taxon>
        <taxon>Bacillales</taxon>
        <taxon>Bacillaceae</taxon>
        <taxon>Bacillus</taxon>
        <taxon>Bacillus cereus group</taxon>
    </lineage>
</organism>
<dbReference type="AlphaFoldDB" id="A0A9W5QMX4"/>
<dbReference type="PROSITE" id="PS51257">
    <property type="entry name" value="PROKAR_LIPOPROTEIN"/>
    <property type="match status" value="1"/>
</dbReference>
<feature type="region of interest" description="Disordered" evidence="1">
    <location>
        <begin position="1"/>
        <end position="21"/>
    </location>
</feature>
<reference evidence="2 3" key="1">
    <citation type="submission" date="2012-12" db="EMBL/GenBank/DDBJ databases">
        <title>The Genome Sequence of Bacillus cereus HuB4-4.</title>
        <authorList>
            <consortium name="The Broad Institute Genome Sequencing Platform"/>
            <consortium name="The Broad Institute Genome Sequencing Center for Infectious Disease"/>
            <person name="Feldgarden M."/>
            <person name="Van der Auwera G.A."/>
            <person name="Mahillon J."/>
            <person name="Duprez V."/>
            <person name="Timmery S."/>
            <person name="Mattelet C."/>
            <person name="Dierick K."/>
            <person name="Sun M."/>
            <person name="Yu Z."/>
            <person name="Zhu L."/>
            <person name="Hu X."/>
            <person name="Shank E.B."/>
            <person name="Swiecicka I."/>
            <person name="Hansen B.M."/>
            <person name="Andrup L."/>
            <person name="Walker B."/>
            <person name="Young S.K."/>
            <person name="Zeng Q."/>
            <person name="Gargeya S."/>
            <person name="Fitzgerald M."/>
            <person name="Haas B."/>
            <person name="Abouelleil A."/>
            <person name="Alvarado L."/>
            <person name="Arachchi H.M."/>
            <person name="Berlin A.M."/>
            <person name="Chapman S.B."/>
            <person name="Dewar J."/>
            <person name="Goldberg J."/>
            <person name="Griggs A."/>
            <person name="Gujja S."/>
            <person name="Hansen M."/>
            <person name="Howarth C."/>
            <person name="Imamovic A."/>
            <person name="Larimer J."/>
            <person name="McCowan C."/>
            <person name="Murphy C."/>
            <person name="Neiman D."/>
            <person name="Pearson M."/>
            <person name="Priest M."/>
            <person name="Roberts A."/>
            <person name="Saif S."/>
            <person name="Shea T."/>
            <person name="Sisk P."/>
            <person name="Sykes S."/>
            <person name="Wortman J."/>
            <person name="Nusbaum C."/>
            <person name="Birren B."/>
        </authorList>
    </citation>
    <scope>NUCLEOTIDE SEQUENCE [LARGE SCALE GENOMIC DNA]</scope>
    <source>
        <strain evidence="2 3">HuB4-4</strain>
    </source>
</reference>
<comment type="caution">
    <text evidence="2">The sequence shown here is derived from an EMBL/GenBank/DDBJ whole genome shotgun (WGS) entry which is preliminary data.</text>
</comment>
<evidence type="ECO:0000313" key="2">
    <source>
        <dbReference type="EMBL" id="EOP78066.1"/>
    </source>
</evidence>
<evidence type="ECO:0000313" key="3">
    <source>
        <dbReference type="Proteomes" id="UP000014009"/>
    </source>
</evidence>
<dbReference type="Proteomes" id="UP000014009">
    <property type="component" value="Unassembled WGS sequence"/>
</dbReference>
<sequence>MNGNGRNDGWNHNQQMPNGQMNQNHGGSCGCGCQQKQYGYEQQKQQYEQNNSQYMSNNQGNENMNGSYLYQGNSYDQQQSNENIYMQNQNDMYGNTNNFDSSYLYPSIRYTGGYNVLDVLPLESKQFQVIMNMKQIGESNRDHKHVLNAQENNSTGLYSTGKCSTKLINPYALVNEKINNYPNTQPFIFYKTDSGRFIIANWGNGRVLEIIDDPIDGKIIISNEFDGTNTNQFFTKNPINILTPPISGVDYHLFELSIERNGEKWWINNCNNRPDLQQRITAIRTFSDMNIYTFISENRKNINFPNNMVVNPNPLGNPRELKSLHDIGDEPKVLKGIALLPCIIVNDPGLSSLDQKIKQSPYYILEYTQSWNRTWTDALPSGSAATWPITLGILPSEQEDMRNKIDMTIGGPEPGANLDFTGFRFGNRSTNFASQILSGLNLKSSNYSDMGKLVKIGSQVNTNNSTIRYVKYMRQHEFQLKRLNETSDPTPVGLPWIMVENKEITREYVENSSAIG</sequence>
<feature type="compositionally biased region" description="Low complexity" evidence="1">
    <location>
        <begin position="11"/>
        <end position="21"/>
    </location>
</feature>
<accession>A0A9W5QMX4</accession>
<evidence type="ECO:0000256" key="1">
    <source>
        <dbReference type="SAM" id="MobiDB-lite"/>
    </source>
</evidence>
<protein>
    <recommendedName>
        <fullName evidence="4">Insecticidal crystal toxin domain-containing protein</fullName>
    </recommendedName>
</protein>
<proteinExistence type="predicted"/>
<dbReference type="RefSeq" id="WP_016099737.1">
    <property type="nucleotide sequence ID" value="NZ_KB976551.1"/>
</dbReference>
<gene>
    <name evidence="2" type="ORF">IGM_06710</name>
</gene>